<dbReference type="SUPFAM" id="SSF56973">
    <property type="entry name" value="Aerolisin/ETX pore-forming domain"/>
    <property type="match status" value="1"/>
</dbReference>
<dbReference type="Proteomes" id="UP001497497">
    <property type="component" value="Unassembled WGS sequence"/>
</dbReference>
<dbReference type="PANTHER" id="PTHR39369">
    <property type="entry name" value="LIN-24 (TWENTY-FOUR) LIKE"/>
    <property type="match status" value="1"/>
</dbReference>
<dbReference type="AlphaFoldDB" id="A0AAV2IK01"/>
<comment type="caution">
    <text evidence="1">The sequence shown here is derived from an EMBL/GenBank/DDBJ whole genome shotgun (WGS) entry which is preliminary data.</text>
</comment>
<dbReference type="PANTHER" id="PTHR39369:SF6">
    <property type="entry name" value="LIN-24 (TWENTY-FOUR) LIKE"/>
    <property type="match status" value="1"/>
</dbReference>
<dbReference type="CDD" id="cd20237">
    <property type="entry name" value="PFM_LIN24-like"/>
    <property type="match status" value="1"/>
</dbReference>
<sequence>MSAICCWQCMPSMKDVERTIDPKNQIVDLKEVLCNNVWERYYKKLTKFEKLFLKREYFTIDVPDRFFVFEHHKTEVFDTKPKDEKPQATIKEDTDVKEPRTQPCHVQGITSKGVASSDTVSLETFFGNDTPERQTYKFRIEKTRKSVISVSVQRGFTFGGTNNLSISLQKDSSLGIERDLHFQVTKTDGETFEETILTEATSDIIVGPHSHCTASVSLEEKPFYKKFEVTTRMSMPKEEAVVYIRRKFDGKAVYFSVIRDLTIEFNKDNVYCMEVVRENDVISQSKMDFKTSGVLQGTLVCNHRILLKSENSL</sequence>
<dbReference type="Gene3D" id="2.170.15.10">
    <property type="entry name" value="Proaerolysin, chain A, domain 3"/>
    <property type="match status" value="1"/>
</dbReference>
<gene>
    <name evidence="1" type="ORF">GSLYS_00019988001</name>
</gene>
<reference evidence="1 2" key="1">
    <citation type="submission" date="2024-04" db="EMBL/GenBank/DDBJ databases">
        <authorList>
            <consortium name="Genoscope - CEA"/>
            <person name="William W."/>
        </authorList>
    </citation>
    <scope>NUCLEOTIDE SEQUENCE [LARGE SCALE GENOMIC DNA]</scope>
</reference>
<proteinExistence type="predicted"/>
<evidence type="ECO:0000313" key="2">
    <source>
        <dbReference type="Proteomes" id="UP001497497"/>
    </source>
</evidence>
<name>A0AAV2IK01_LYMST</name>
<protein>
    <submittedName>
        <fullName evidence="1">Uncharacterized protein</fullName>
    </submittedName>
</protein>
<keyword evidence="2" id="KW-1185">Reference proteome</keyword>
<dbReference type="EMBL" id="CAXITT010000834">
    <property type="protein sequence ID" value="CAL1546611.1"/>
    <property type="molecule type" value="Genomic_DNA"/>
</dbReference>
<accession>A0AAV2IK01</accession>
<evidence type="ECO:0000313" key="1">
    <source>
        <dbReference type="EMBL" id="CAL1546611.1"/>
    </source>
</evidence>
<organism evidence="1 2">
    <name type="scientific">Lymnaea stagnalis</name>
    <name type="common">Great pond snail</name>
    <name type="synonym">Helix stagnalis</name>
    <dbReference type="NCBI Taxonomy" id="6523"/>
    <lineage>
        <taxon>Eukaryota</taxon>
        <taxon>Metazoa</taxon>
        <taxon>Spiralia</taxon>
        <taxon>Lophotrochozoa</taxon>
        <taxon>Mollusca</taxon>
        <taxon>Gastropoda</taxon>
        <taxon>Heterobranchia</taxon>
        <taxon>Euthyneura</taxon>
        <taxon>Panpulmonata</taxon>
        <taxon>Hygrophila</taxon>
        <taxon>Lymnaeoidea</taxon>
        <taxon>Lymnaeidae</taxon>
        <taxon>Lymnaea</taxon>
    </lineage>
</organism>